<sequence length="280" mass="31617">MLTKLKNILSKPCIMGILNVTPDSFSDGGQFTCINKAINHVRFMIDSGAKIIDVGGESSRPGAKRVSELEESERVIPIIEYILKKFNVFVSVNTSHFSIMQECIKLGVHIINDIRSFSECNSLHDIIDSDVMLCLMHMKGNPENMQKFPQYKCIKSEIKEFFTKKISFFINQGIKKNRIIIDPGFGFGKNMEHNYHLLANLKIFLEFQVPILVGFSRKVMTDINKKYLPNKRIIGSIVCAILACIEGASIIRVHDVQETVDALSIFNAFISEKNLLHGTS</sequence>
<evidence type="ECO:0000256" key="8">
    <source>
        <dbReference type="ARBA" id="ARBA00022909"/>
    </source>
</evidence>
<protein>
    <recommendedName>
        <fullName evidence="4 9">Dihydropteroate synthase</fullName>
        <shortName evidence="9">DHPS</shortName>
        <ecNumber evidence="4 9">2.5.1.15</ecNumber>
    </recommendedName>
    <alternativeName>
        <fullName evidence="9">Dihydropteroate pyrophosphorylase</fullName>
    </alternativeName>
</protein>
<dbReference type="eggNOG" id="COG0294">
    <property type="taxonomic scope" value="Bacteria"/>
</dbReference>
<proteinExistence type="inferred from homology"/>
<dbReference type="AlphaFoldDB" id="H6Q587"/>
<dbReference type="Proteomes" id="UP000009061">
    <property type="component" value="Chromosome"/>
</dbReference>
<evidence type="ECO:0000256" key="5">
    <source>
        <dbReference type="ARBA" id="ARBA00022679"/>
    </source>
</evidence>
<dbReference type="Pfam" id="PF00809">
    <property type="entry name" value="Pterin_bind"/>
    <property type="match status" value="1"/>
</dbReference>
<dbReference type="GO" id="GO:0046656">
    <property type="term" value="P:folic acid biosynthetic process"/>
    <property type="evidence" value="ECO:0007669"/>
    <property type="project" value="UniProtKB-KW"/>
</dbReference>
<dbReference type="GO" id="GO:0046872">
    <property type="term" value="F:metal ion binding"/>
    <property type="evidence" value="ECO:0007669"/>
    <property type="project" value="UniProtKB-KW"/>
</dbReference>
<dbReference type="EMBL" id="CP003315">
    <property type="protein sequence ID" value="AFA41370.1"/>
    <property type="molecule type" value="Genomic_DNA"/>
</dbReference>
<evidence type="ECO:0000256" key="3">
    <source>
        <dbReference type="ARBA" id="ARBA00004763"/>
    </source>
</evidence>
<dbReference type="PROSITE" id="PS50972">
    <property type="entry name" value="PTERIN_BINDING"/>
    <property type="match status" value="1"/>
</dbReference>
<dbReference type="CDD" id="cd00739">
    <property type="entry name" value="DHPS"/>
    <property type="match status" value="1"/>
</dbReference>
<evidence type="ECO:0000256" key="1">
    <source>
        <dbReference type="ARBA" id="ARBA00000012"/>
    </source>
</evidence>
<dbReference type="PROSITE" id="PS00793">
    <property type="entry name" value="DHPS_2"/>
    <property type="match status" value="1"/>
</dbReference>
<dbReference type="OrthoDB" id="9811744at2"/>
<dbReference type="SUPFAM" id="SSF51717">
    <property type="entry name" value="Dihydropteroate synthetase-like"/>
    <property type="match status" value="1"/>
</dbReference>
<dbReference type="HOGENOM" id="CLU_008023_0_3_6"/>
<dbReference type="GO" id="GO:0004156">
    <property type="term" value="F:dihydropteroate synthase activity"/>
    <property type="evidence" value="ECO:0007669"/>
    <property type="project" value="UniProtKB-EC"/>
</dbReference>
<dbReference type="GO" id="GO:0005829">
    <property type="term" value="C:cytosol"/>
    <property type="evidence" value="ECO:0007669"/>
    <property type="project" value="TreeGrafter"/>
</dbReference>
<evidence type="ECO:0000313" key="12">
    <source>
        <dbReference type="Proteomes" id="UP000009061"/>
    </source>
</evidence>
<comment type="catalytic activity">
    <reaction evidence="1">
        <text>(7,8-dihydropterin-6-yl)methyl diphosphate + 4-aminobenzoate = 7,8-dihydropteroate + diphosphate</text>
        <dbReference type="Rhea" id="RHEA:19949"/>
        <dbReference type="ChEBI" id="CHEBI:17836"/>
        <dbReference type="ChEBI" id="CHEBI:17839"/>
        <dbReference type="ChEBI" id="CHEBI:33019"/>
        <dbReference type="ChEBI" id="CHEBI:72950"/>
        <dbReference type="EC" id="2.5.1.15"/>
    </reaction>
</comment>
<keyword evidence="12" id="KW-1185">Reference proteome</keyword>
<feature type="domain" description="Pterin-binding" evidence="10">
    <location>
        <begin position="12"/>
        <end position="264"/>
    </location>
</feature>
<dbReference type="STRING" id="1142511.WIGMOR_0554"/>
<evidence type="ECO:0000256" key="4">
    <source>
        <dbReference type="ARBA" id="ARBA00012458"/>
    </source>
</evidence>
<comment type="cofactor">
    <cofactor evidence="2 9">
        <name>Mg(2+)</name>
        <dbReference type="ChEBI" id="CHEBI:18420"/>
    </cofactor>
</comment>
<gene>
    <name evidence="11" type="primary">folP</name>
    <name evidence="11" type="synonym">dhpS</name>
    <name evidence="11" type="ORF">WIGMOR_0554</name>
</gene>
<name>H6Q587_WIGGL</name>
<dbReference type="Gene3D" id="3.20.20.20">
    <property type="entry name" value="Dihydropteroate synthase-like"/>
    <property type="match status" value="1"/>
</dbReference>
<evidence type="ECO:0000256" key="2">
    <source>
        <dbReference type="ARBA" id="ARBA00001946"/>
    </source>
</evidence>
<organism evidence="11 12">
    <name type="scientific">Wigglesworthia glossinidia endosymbiont of Glossina morsitans morsitans</name>
    <name type="common">Yale colony</name>
    <dbReference type="NCBI Taxonomy" id="1142511"/>
    <lineage>
        <taxon>Bacteria</taxon>
        <taxon>Pseudomonadati</taxon>
        <taxon>Pseudomonadota</taxon>
        <taxon>Gammaproteobacteria</taxon>
        <taxon>Enterobacterales</taxon>
        <taxon>Erwiniaceae</taxon>
        <taxon>Wigglesworthia</taxon>
    </lineage>
</organism>
<dbReference type="UniPathway" id="UPA00077">
    <property type="reaction ID" value="UER00156"/>
</dbReference>
<evidence type="ECO:0000256" key="6">
    <source>
        <dbReference type="ARBA" id="ARBA00022723"/>
    </source>
</evidence>
<accession>H6Q587</accession>
<reference evidence="11 12" key="1">
    <citation type="journal article" date="2012" name="MBio">
        <title>Insight into the transmission biology and species-specific functional capabilities of tsetse (Diptera: glossinidae) obligate symbiont wigglesworthia.</title>
        <authorList>
            <person name="Rio R.V."/>
            <person name="Symula R.E."/>
            <person name="Wang J."/>
            <person name="Lohs C."/>
            <person name="Wu Y.N."/>
            <person name="Snyder A.K."/>
            <person name="Bjornson R.D."/>
            <person name="Oshima K."/>
            <person name="Biehl B.S."/>
            <person name="Perna N.T."/>
            <person name="Hattori M."/>
            <person name="Aksoy S."/>
        </authorList>
    </citation>
    <scope>NUCLEOTIDE SEQUENCE [LARGE SCALE GENOMIC DNA]</scope>
    <source>
        <strain evidence="11">WGM</strain>
    </source>
</reference>
<dbReference type="PANTHER" id="PTHR20941">
    <property type="entry name" value="FOLATE SYNTHESIS PROTEINS"/>
    <property type="match status" value="1"/>
</dbReference>
<dbReference type="NCBIfam" id="TIGR01496">
    <property type="entry name" value="DHPS"/>
    <property type="match status" value="1"/>
</dbReference>
<keyword evidence="5 9" id="KW-0808">Transferase</keyword>
<comment type="similarity">
    <text evidence="9">Belongs to the DHPS family.</text>
</comment>
<keyword evidence="7 9" id="KW-0460">Magnesium</keyword>
<dbReference type="GO" id="GO:0046654">
    <property type="term" value="P:tetrahydrofolate biosynthetic process"/>
    <property type="evidence" value="ECO:0007669"/>
    <property type="project" value="UniProtKB-UniPathway"/>
</dbReference>
<dbReference type="EC" id="2.5.1.15" evidence="4 9"/>
<dbReference type="RefSeq" id="WP_014354309.1">
    <property type="nucleotide sequence ID" value="NC_016893.1"/>
</dbReference>
<dbReference type="InterPro" id="IPR006390">
    <property type="entry name" value="DHP_synth_dom"/>
</dbReference>
<evidence type="ECO:0000256" key="7">
    <source>
        <dbReference type="ARBA" id="ARBA00022842"/>
    </source>
</evidence>
<keyword evidence="6 9" id="KW-0479">Metal-binding</keyword>
<dbReference type="PROSITE" id="PS00792">
    <property type="entry name" value="DHPS_1"/>
    <property type="match status" value="1"/>
</dbReference>
<comment type="pathway">
    <text evidence="3 9">Cofactor biosynthesis; tetrahydrofolate biosynthesis; 7,8-dihydrofolate from 2-amino-4-hydroxy-6-hydroxymethyl-7,8-dihydropteridine diphosphate and 4-aminobenzoate: step 1/2.</text>
</comment>
<evidence type="ECO:0000313" key="11">
    <source>
        <dbReference type="EMBL" id="AFA41370.1"/>
    </source>
</evidence>
<keyword evidence="8 9" id="KW-0289">Folate biosynthesis</keyword>
<evidence type="ECO:0000259" key="10">
    <source>
        <dbReference type="PROSITE" id="PS50972"/>
    </source>
</evidence>
<dbReference type="KEGG" id="wgl:WIGMOR_0554"/>
<dbReference type="InterPro" id="IPR011005">
    <property type="entry name" value="Dihydropteroate_synth-like_sf"/>
</dbReference>
<dbReference type="PANTHER" id="PTHR20941:SF1">
    <property type="entry name" value="FOLIC ACID SYNTHESIS PROTEIN FOL1"/>
    <property type="match status" value="1"/>
</dbReference>
<evidence type="ECO:0000256" key="9">
    <source>
        <dbReference type="RuleBase" id="RU361205"/>
    </source>
</evidence>
<dbReference type="InterPro" id="IPR045031">
    <property type="entry name" value="DHP_synth-like"/>
</dbReference>
<dbReference type="InterPro" id="IPR000489">
    <property type="entry name" value="Pterin-binding_dom"/>
</dbReference>
<comment type="function">
    <text evidence="9">Catalyzes the condensation of para-aminobenzoate (pABA) with 6-hydroxymethyl-7,8-dihydropterin diphosphate (DHPt-PP) to form 7,8-dihydropteroate (H2Pte), the immediate precursor of folate derivatives.</text>
</comment>